<keyword evidence="1" id="KW-1133">Transmembrane helix</keyword>
<evidence type="ECO:0000313" key="4">
    <source>
        <dbReference type="Proteomes" id="UP000291189"/>
    </source>
</evidence>
<name>A0A4Q5J037_9ACTN</name>
<protein>
    <submittedName>
        <fullName evidence="3">DUF1624 domain-containing protein</fullName>
    </submittedName>
</protein>
<evidence type="ECO:0000259" key="2">
    <source>
        <dbReference type="Pfam" id="PF07786"/>
    </source>
</evidence>
<dbReference type="RefSeq" id="WP_129988330.1">
    <property type="nucleotide sequence ID" value="NZ_SDPU01000028.1"/>
</dbReference>
<sequence length="386" mass="39903">MPLIAPGRVVGIDVARYLALVGMIATHALVSTTPDGGATLVQQIAGGRASALFAVLAGVSTALMSGGRTPLTGRARAGAAAGLAVRAVIVFAIGLFLGSLDTTIAVILSYYGVLFLLGTLFLGLRARGLALLALVWAVAAPLVSHAVRPELPPTTYDSPALAGLIDHPGGLLAELVLTGYYPAFTWLAYLLAGMAVGRTDLRRLGTATRLVAIGAVAALGARLLSDWLVDDPGGLRALRRTLDEVPHQPGGLRDSLEHGLYGSTPTGNGWWLVTSAPHTATPFDLVHTAGSALVVIGLCLLVTRVAASAWAVLCGAGAMTLSLYTLHVILRTPTFWPDDDVETFWLHVAVVTVIGAGFRLAGRSGPLEKAIAVVAGRVRQSVAASR</sequence>
<feature type="transmembrane region" description="Helical" evidence="1">
    <location>
        <begin position="209"/>
        <end position="229"/>
    </location>
</feature>
<dbReference type="OrthoDB" id="4966979at2"/>
<evidence type="ECO:0000256" key="1">
    <source>
        <dbReference type="SAM" id="Phobius"/>
    </source>
</evidence>
<feature type="transmembrane region" description="Helical" evidence="1">
    <location>
        <begin position="103"/>
        <end position="122"/>
    </location>
</feature>
<dbReference type="EMBL" id="SDPU01000028">
    <property type="protein sequence ID" value="RYU10739.1"/>
    <property type="molecule type" value="Genomic_DNA"/>
</dbReference>
<feature type="transmembrane region" description="Helical" evidence="1">
    <location>
        <begin position="285"/>
        <end position="303"/>
    </location>
</feature>
<accession>A0A4Q5J037</accession>
<evidence type="ECO:0000313" key="3">
    <source>
        <dbReference type="EMBL" id="RYU10739.1"/>
    </source>
</evidence>
<keyword evidence="1" id="KW-0812">Transmembrane</keyword>
<dbReference type="Proteomes" id="UP000291189">
    <property type="component" value="Unassembled WGS sequence"/>
</dbReference>
<organism evidence="3 4">
    <name type="scientific">Nocardioides iriomotensis</name>
    <dbReference type="NCBI Taxonomy" id="715784"/>
    <lineage>
        <taxon>Bacteria</taxon>
        <taxon>Bacillati</taxon>
        <taxon>Actinomycetota</taxon>
        <taxon>Actinomycetes</taxon>
        <taxon>Propionibacteriales</taxon>
        <taxon>Nocardioidaceae</taxon>
        <taxon>Nocardioides</taxon>
    </lineage>
</organism>
<proteinExistence type="predicted"/>
<keyword evidence="1" id="KW-0472">Membrane</keyword>
<feature type="transmembrane region" description="Helical" evidence="1">
    <location>
        <begin position="179"/>
        <end position="197"/>
    </location>
</feature>
<gene>
    <name evidence="3" type="ORF">ETU37_15920</name>
</gene>
<dbReference type="AlphaFoldDB" id="A0A4Q5J037"/>
<feature type="transmembrane region" description="Helical" evidence="1">
    <location>
        <begin position="45"/>
        <end position="65"/>
    </location>
</feature>
<comment type="caution">
    <text evidence="3">The sequence shown here is derived from an EMBL/GenBank/DDBJ whole genome shotgun (WGS) entry which is preliminary data.</text>
</comment>
<reference evidence="3 4" key="1">
    <citation type="submission" date="2019-01" db="EMBL/GenBank/DDBJ databases">
        <title>Nocardioides guangzhouensis sp. nov., an actinobacterium isolated from soil.</title>
        <authorList>
            <person name="Fu Y."/>
            <person name="Cai Y."/>
            <person name="Lin Z."/>
            <person name="Chen P."/>
        </authorList>
    </citation>
    <scope>NUCLEOTIDE SEQUENCE [LARGE SCALE GENOMIC DNA]</scope>
    <source>
        <strain evidence="3 4">NBRC 105384</strain>
    </source>
</reference>
<keyword evidence="4" id="KW-1185">Reference proteome</keyword>
<dbReference type="Pfam" id="PF07786">
    <property type="entry name" value="HGSNAT_cat"/>
    <property type="match status" value="1"/>
</dbReference>
<feature type="transmembrane region" description="Helical" evidence="1">
    <location>
        <begin position="344"/>
        <end position="361"/>
    </location>
</feature>
<dbReference type="InterPro" id="IPR012429">
    <property type="entry name" value="HGSNAT_cat"/>
</dbReference>
<feature type="domain" description="Heparan-alpha-glucosaminide N-acetyltransferase catalytic" evidence="2">
    <location>
        <begin position="8"/>
        <end position="228"/>
    </location>
</feature>
<feature type="transmembrane region" description="Helical" evidence="1">
    <location>
        <begin position="310"/>
        <end position="332"/>
    </location>
</feature>
<feature type="transmembrane region" description="Helical" evidence="1">
    <location>
        <begin position="77"/>
        <end position="97"/>
    </location>
</feature>
<feature type="transmembrane region" description="Helical" evidence="1">
    <location>
        <begin position="129"/>
        <end position="147"/>
    </location>
</feature>
<feature type="transmembrane region" description="Helical" evidence="1">
    <location>
        <begin position="14"/>
        <end position="33"/>
    </location>
</feature>